<keyword evidence="4" id="KW-1185">Reference proteome</keyword>
<dbReference type="Proteomes" id="UP001341840">
    <property type="component" value="Unassembled WGS sequence"/>
</dbReference>
<name>A0ABU6WSB6_9FABA</name>
<evidence type="ECO:0000313" key="3">
    <source>
        <dbReference type="EMBL" id="MED6186978.1"/>
    </source>
</evidence>
<comment type="caution">
    <text evidence="3">The sequence shown here is derived from an EMBL/GenBank/DDBJ whole genome shotgun (WGS) entry which is preliminary data.</text>
</comment>
<feature type="non-terminal residue" evidence="3">
    <location>
        <position position="1"/>
    </location>
</feature>
<gene>
    <name evidence="3" type="ORF">PIB30_071992</name>
</gene>
<keyword evidence="1" id="KW-0175">Coiled coil</keyword>
<sequence length="554" mass="63150">KQSDSRCTPMKFRAIYEELSNHKKALVDEMGLGAFQHLPNDYINHKILNELVWSYDVFTNTISTCVGEFLITSEKVGHAFGLNYKGELFEKKQKTFEDKLNDEEKEALKLFKGKSLTFVQNMVKECPIGTELEKRTFKRAFGLFIQKAFLLPTSSHYSSPIHLPVIRDIDKTRGRNWAHHVNSFLIEGIKEYQEKGSQAVKGCHFVLQIIYFKERYEGNSLNEPNAPPPWIQRWCRDNLTEKIRVEDEDITGLIQRAKMRARKKKEERKRQEGKDKKQKEESDSLESESDEDLEEEEYQTTDSEPEPKPELEVQCERRSKKKEEDSAIDTNPVQPRMDVLVQAAIIPELEAEPEPPKKKTKTTAKEVETNPVQPQMDIPVQAATIPEPEAKPEPTIQIGPQPQPEPIIDIGPQPRPESNIEGGPEPIIEIGPEPPELLDGYMAECERAEKDNERKKEEADAEIKACDEAEVQYKSKRTTAMKNASESETDLAIRRAVEGVVAEAREMEKQEREAAPTLNKIGQHAPGLMMVASVTIEAEEYDPNKAFDLGLTPQ</sequence>
<accession>A0ABU6WSB6</accession>
<evidence type="ECO:0000256" key="1">
    <source>
        <dbReference type="SAM" id="Coils"/>
    </source>
</evidence>
<organism evidence="3 4">
    <name type="scientific">Stylosanthes scabra</name>
    <dbReference type="NCBI Taxonomy" id="79078"/>
    <lineage>
        <taxon>Eukaryota</taxon>
        <taxon>Viridiplantae</taxon>
        <taxon>Streptophyta</taxon>
        <taxon>Embryophyta</taxon>
        <taxon>Tracheophyta</taxon>
        <taxon>Spermatophyta</taxon>
        <taxon>Magnoliopsida</taxon>
        <taxon>eudicotyledons</taxon>
        <taxon>Gunneridae</taxon>
        <taxon>Pentapetalae</taxon>
        <taxon>rosids</taxon>
        <taxon>fabids</taxon>
        <taxon>Fabales</taxon>
        <taxon>Fabaceae</taxon>
        <taxon>Papilionoideae</taxon>
        <taxon>50 kb inversion clade</taxon>
        <taxon>dalbergioids sensu lato</taxon>
        <taxon>Dalbergieae</taxon>
        <taxon>Pterocarpus clade</taxon>
        <taxon>Stylosanthes</taxon>
    </lineage>
</organism>
<dbReference type="PANTHER" id="PTHR34835">
    <property type="entry name" value="OS07G0283600 PROTEIN-RELATED"/>
    <property type="match status" value="1"/>
</dbReference>
<protein>
    <submittedName>
        <fullName evidence="3">Uncharacterized protein</fullName>
    </submittedName>
</protein>
<reference evidence="3 4" key="1">
    <citation type="journal article" date="2023" name="Plants (Basel)">
        <title>Bridging the Gap: Combining Genomics and Transcriptomics Approaches to Understand Stylosanthes scabra, an Orphan Legume from the Brazilian Caatinga.</title>
        <authorList>
            <person name="Ferreira-Neto J.R.C."/>
            <person name="da Silva M.D."/>
            <person name="Binneck E."/>
            <person name="de Melo N.F."/>
            <person name="da Silva R.H."/>
            <person name="de Melo A.L.T.M."/>
            <person name="Pandolfi V."/>
            <person name="Bustamante F.O."/>
            <person name="Brasileiro-Vidal A.C."/>
            <person name="Benko-Iseppon A.M."/>
        </authorList>
    </citation>
    <scope>NUCLEOTIDE SEQUENCE [LARGE SCALE GENOMIC DNA]</scope>
    <source>
        <tissue evidence="3">Leaves</tissue>
    </source>
</reference>
<feature type="compositionally biased region" description="Basic residues" evidence="2">
    <location>
        <begin position="258"/>
        <end position="267"/>
    </location>
</feature>
<feature type="compositionally biased region" description="Basic and acidic residues" evidence="2">
    <location>
        <begin position="268"/>
        <end position="282"/>
    </location>
</feature>
<feature type="region of interest" description="Disordered" evidence="2">
    <location>
        <begin position="258"/>
        <end position="437"/>
    </location>
</feature>
<feature type="compositionally biased region" description="Low complexity" evidence="2">
    <location>
        <begin position="393"/>
        <end position="412"/>
    </location>
</feature>
<evidence type="ECO:0000256" key="2">
    <source>
        <dbReference type="SAM" id="MobiDB-lite"/>
    </source>
</evidence>
<feature type="compositionally biased region" description="Low complexity" evidence="2">
    <location>
        <begin position="420"/>
        <end position="431"/>
    </location>
</feature>
<feature type="compositionally biased region" description="Acidic residues" evidence="2">
    <location>
        <begin position="283"/>
        <end position="299"/>
    </location>
</feature>
<dbReference type="EMBL" id="JASCZI010182085">
    <property type="protein sequence ID" value="MED6186978.1"/>
    <property type="molecule type" value="Genomic_DNA"/>
</dbReference>
<proteinExistence type="predicted"/>
<evidence type="ECO:0000313" key="4">
    <source>
        <dbReference type="Proteomes" id="UP001341840"/>
    </source>
</evidence>
<feature type="coiled-coil region" evidence="1">
    <location>
        <begin position="438"/>
        <end position="472"/>
    </location>
</feature>
<feature type="compositionally biased region" description="Basic and acidic residues" evidence="2">
    <location>
        <begin position="305"/>
        <end position="325"/>
    </location>
</feature>